<dbReference type="Gene3D" id="3.40.50.2000">
    <property type="entry name" value="Glycogen Phosphorylase B"/>
    <property type="match status" value="1"/>
</dbReference>
<feature type="region of interest" description="Disordered" evidence="2">
    <location>
        <begin position="537"/>
        <end position="616"/>
    </location>
</feature>
<reference evidence="4" key="1">
    <citation type="submission" date="2010-04" db="EMBL/GenBank/DDBJ databases">
        <title>Complete genome sequence of Nitrosococcus halophilus Nc4, a salt-adapted, aerobic obligate ammonia-oxidizing sulfur purple bacterium.</title>
        <authorList>
            <consortium name="US DOE Joint Genome Institute"/>
            <person name="Campbell M.A."/>
            <person name="Malfatti S.A."/>
            <person name="Chain P.S.G."/>
            <person name="Heidelberg J.F."/>
            <person name="Ward B.B."/>
            <person name="Klotz M.G."/>
        </authorList>
    </citation>
    <scope>NUCLEOTIDE SEQUENCE [LARGE SCALE GENOMIC DNA]</scope>
    <source>
        <strain evidence="4">Nc4</strain>
    </source>
</reference>
<proteinExistence type="predicted"/>
<dbReference type="Pfam" id="PF13692">
    <property type="entry name" value="Glyco_trans_1_4"/>
    <property type="match status" value="1"/>
</dbReference>
<keyword evidence="4" id="KW-1185">Reference proteome</keyword>
<dbReference type="AlphaFoldDB" id="D5C260"/>
<dbReference type="eggNOG" id="COG0438">
    <property type="taxonomic scope" value="Bacteria"/>
</dbReference>
<feature type="coiled-coil region" evidence="1">
    <location>
        <begin position="468"/>
        <end position="512"/>
    </location>
</feature>
<feature type="compositionally biased region" description="Basic and acidic residues" evidence="2">
    <location>
        <begin position="602"/>
        <end position="616"/>
    </location>
</feature>
<dbReference type="OrthoDB" id="9807209at2"/>
<organism evidence="3 4">
    <name type="scientific">Nitrosococcus halophilus (strain Nc4)</name>
    <dbReference type="NCBI Taxonomy" id="472759"/>
    <lineage>
        <taxon>Bacteria</taxon>
        <taxon>Pseudomonadati</taxon>
        <taxon>Pseudomonadota</taxon>
        <taxon>Gammaproteobacteria</taxon>
        <taxon>Chromatiales</taxon>
        <taxon>Chromatiaceae</taxon>
        <taxon>Nitrosococcus</taxon>
    </lineage>
</organism>
<feature type="compositionally biased region" description="Polar residues" evidence="2">
    <location>
        <begin position="540"/>
        <end position="554"/>
    </location>
</feature>
<dbReference type="RefSeq" id="WP_013034497.1">
    <property type="nucleotide sequence ID" value="NC_013960.1"/>
</dbReference>
<keyword evidence="1" id="KW-0175">Coiled coil</keyword>
<evidence type="ECO:0000256" key="2">
    <source>
        <dbReference type="SAM" id="MobiDB-lite"/>
    </source>
</evidence>
<evidence type="ECO:0000256" key="1">
    <source>
        <dbReference type="SAM" id="Coils"/>
    </source>
</evidence>
<evidence type="ECO:0000313" key="4">
    <source>
        <dbReference type="Proteomes" id="UP000001844"/>
    </source>
</evidence>
<protein>
    <submittedName>
        <fullName evidence="3">Glycosyl transferase group 1</fullName>
    </submittedName>
</protein>
<dbReference type="SUPFAM" id="SSF53756">
    <property type="entry name" value="UDP-Glycosyltransferase/glycogen phosphorylase"/>
    <property type="match status" value="1"/>
</dbReference>
<sequence>MVKNSADPPATEEQAQSPPASRLTAVHAPKGTLLHILHSWGGGIARWTEDFVRHCPERRHLILYSRSNRNVFGHALELVDPAYPETPLAVWELTPPILATGITHLQYGAILSDLLTGLAVEAIVVSSLIGHSLEALTTGLPTLRVLHDFYPYCPAMFGYFNDPCQQCDEERLTICLQSNPQNECWHNSITEDWLAMRRAYAAALLKPEVHLVAPTHTARDRLYRLYPEIARKACHLIAHGIDPARMGCPTRPPLLLAREDGGKQIQIDKTRKLRILVPGRLEPHKGLQLLQDALPQLTDKAEFLLLGCGILGQSFADMDGITLIPDYNFADLGPLVQDFAPDCALLLSTLPETFSYTLSEMWALGIPPLATNLGAFAERIHHGINGFLYKPDVHSLTELIASLAQDPTPLIHVARYLGAHPVRHVKDMVEDYQALLPTPSRPEGPGSWLALGIEGAQSRYHSNDRARETEIIRQVGELEETRRQLERTRHALTHHQTRADMLEQELAALRHSNSWRVTAPIRAITLTFRALRSRFRRHSVNQTAPTSTGKNQESLPPHPPPDTIATPGRAGKLTGNEFGPDRGLKEKIRKGAHHRFAGSESGHLKDARRGRAREGAHHRLKLRARLREQLGIPDAARIVLGIAQQNRPDAAHEFIQAAIRQASIQRNLYFLWLEGEHMPPIPASLKARGLARAPRRLHFVTDSPGANKATAFTLPEYLAASDLIYLPEAGDATRPTPAEIGLLKVPVMSVPRGNDLTITLATALKEFPPGNPAD</sequence>
<dbReference type="KEGG" id="nhl:Nhal_3625"/>
<dbReference type="HOGENOM" id="CLU_399456_0_0_6"/>
<accession>D5C260</accession>
<dbReference type="STRING" id="472759.Nhal_3625"/>
<name>D5C260_NITHN</name>
<dbReference type="PANTHER" id="PTHR12526">
    <property type="entry name" value="GLYCOSYLTRANSFERASE"/>
    <property type="match status" value="1"/>
</dbReference>
<dbReference type="CDD" id="cd03801">
    <property type="entry name" value="GT4_PimA-like"/>
    <property type="match status" value="1"/>
</dbReference>
<feature type="compositionally biased region" description="Basic residues" evidence="2">
    <location>
        <begin position="587"/>
        <end position="596"/>
    </location>
</feature>
<keyword evidence="3" id="KW-0808">Transferase</keyword>
<dbReference type="GO" id="GO:0016740">
    <property type="term" value="F:transferase activity"/>
    <property type="evidence" value="ECO:0007669"/>
    <property type="project" value="UniProtKB-KW"/>
</dbReference>
<dbReference type="Proteomes" id="UP000001844">
    <property type="component" value="Chromosome"/>
</dbReference>
<dbReference type="CAZy" id="GT4">
    <property type="family name" value="Glycosyltransferase Family 4"/>
</dbReference>
<feature type="region of interest" description="Disordered" evidence="2">
    <location>
        <begin position="1"/>
        <end position="22"/>
    </location>
</feature>
<evidence type="ECO:0000313" key="3">
    <source>
        <dbReference type="EMBL" id="ADE16648.1"/>
    </source>
</evidence>
<gene>
    <name evidence="3" type="ordered locus">Nhal_3625</name>
</gene>
<dbReference type="EMBL" id="CP001798">
    <property type="protein sequence ID" value="ADE16648.1"/>
    <property type="molecule type" value="Genomic_DNA"/>
</dbReference>